<protein>
    <recommendedName>
        <fullName evidence="3">DUF771 domain-containing protein</fullName>
    </recommendedName>
</protein>
<dbReference type="Proteomes" id="UP000442244">
    <property type="component" value="Unassembled WGS sequence"/>
</dbReference>
<evidence type="ECO:0000313" key="2">
    <source>
        <dbReference type="Proteomes" id="UP000442244"/>
    </source>
</evidence>
<organism evidence="1 2">
    <name type="scientific">Leuconostoc litchii</name>
    <dbReference type="NCBI Taxonomy" id="1981069"/>
    <lineage>
        <taxon>Bacteria</taxon>
        <taxon>Bacillati</taxon>
        <taxon>Bacillota</taxon>
        <taxon>Bacilli</taxon>
        <taxon>Lactobacillales</taxon>
        <taxon>Lactobacillaceae</taxon>
        <taxon>Leuconostoc</taxon>
    </lineage>
</organism>
<evidence type="ECO:0000313" key="1">
    <source>
        <dbReference type="EMBL" id="TYC46830.1"/>
    </source>
</evidence>
<dbReference type="AlphaFoldDB" id="A0A6P2CLG5"/>
<keyword evidence="2" id="KW-1185">Reference proteome</keyword>
<dbReference type="RefSeq" id="WP_036091285.1">
    <property type="nucleotide sequence ID" value="NZ_BSUV01000001.1"/>
</dbReference>
<dbReference type="EMBL" id="SDGY01000001">
    <property type="protein sequence ID" value="TYC46830.1"/>
    <property type="molecule type" value="Genomic_DNA"/>
</dbReference>
<sequence length="87" mass="10164">MTKGWELTEERKQQIKTYNEIGWPASLTIPILELYEQMSITAIRKHFLSRPDAPYIKFDQRGGVIPRLAWEKFKACMSVGKTYEGEI</sequence>
<name>A0A6P2CLG5_9LACO</name>
<evidence type="ECO:0008006" key="3">
    <source>
        <dbReference type="Google" id="ProtNLM"/>
    </source>
</evidence>
<gene>
    <name evidence="1" type="ORF">ESZ47_01430</name>
</gene>
<comment type="caution">
    <text evidence="1">The sequence shown here is derived from an EMBL/GenBank/DDBJ whole genome shotgun (WGS) entry which is preliminary data.</text>
</comment>
<reference evidence="1 2" key="1">
    <citation type="submission" date="2019-01" db="EMBL/GenBank/DDBJ databases">
        <title>Leuconostoc litchii sp. nov., a novel lactic acid bacterium isolated from lychee.</title>
        <authorList>
            <person name="Wang L.-T."/>
        </authorList>
    </citation>
    <scope>NUCLEOTIDE SEQUENCE [LARGE SCALE GENOMIC DNA]</scope>
    <source>
        <strain evidence="1 2">MB7</strain>
    </source>
</reference>
<dbReference type="OrthoDB" id="2146281at2"/>
<proteinExistence type="predicted"/>
<accession>A0A6P2CLG5</accession>